<dbReference type="InterPro" id="IPR016932">
    <property type="entry name" value="UCP029669"/>
</dbReference>
<dbReference type="InterPro" id="IPR014956">
    <property type="entry name" value="ParBc_2"/>
</dbReference>
<name>A0A494Y160_9BURK</name>
<dbReference type="Gene3D" id="3.90.1530.10">
    <property type="entry name" value="Conserved hypothetical protein from pyrococcus furiosus pfu- 392566-001, ParB domain"/>
    <property type="match status" value="1"/>
</dbReference>
<accession>A0A494Y160</accession>
<gene>
    <name evidence="2" type="ORF">D7S86_11030</name>
</gene>
<dbReference type="CDD" id="cd16390">
    <property type="entry name" value="ParB_N_Srx_like"/>
    <property type="match status" value="1"/>
</dbReference>
<comment type="caution">
    <text evidence="2">The sequence shown here is derived from an EMBL/GenBank/DDBJ whole genome shotgun (WGS) entry which is preliminary data.</text>
</comment>
<dbReference type="AlphaFoldDB" id="A0A494Y160"/>
<evidence type="ECO:0000313" key="2">
    <source>
        <dbReference type="EMBL" id="RKP55748.1"/>
    </source>
</evidence>
<dbReference type="EMBL" id="RBZU01000004">
    <property type="protein sequence ID" value="RKP55748.1"/>
    <property type="molecule type" value="Genomic_DNA"/>
</dbReference>
<dbReference type="OrthoDB" id="323572at2"/>
<organism evidence="2 3">
    <name type="scientific">Pararobbsia silviterrae</name>
    <dbReference type="NCBI Taxonomy" id="1792498"/>
    <lineage>
        <taxon>Bacteria</taxon>
        <taxon>Pseudomonadati</taxon>
        <taxon>Pseudomonadota</taxon>
        <taxon>Betaproteobacteria</taxon>
        <taxon>Burkholderiales</taxon>
        <taxon>Burkholderiaceae</taxon>
        <taxon>Pararobbsia</taxon>
    </lineage>
</organism>
<dbReference type="SUPFAM" id="SSF110849">
    <property type="entry name" value="ParB/Sulfiredoxin"/>
    <property type="match status" value="1"/>
</dbReference>
<feature type="compositionally biased region" description="Basic and acidic residues" evidence="1">
    <location>
        <begin position="216"/>
        <end position="237"/>
    </location>
</feature>
<reference evidence="2 3" key="1">
    <citation type="submission" date="2018-10" db="EMBL/GenBank/DDBJ databases">
        <title>Robbsia sp. DHC34, isolated from soil.</title>
        <authorList>
            <person name="Gao Z.-H."/>
            <person name="Qiu L.-H."/>
        </authorList>
    </citation>
    <scope>NUCLEOTIDE SEQUENCE [LARGE SCALE GENOMIC DNA]</scope>
    <source>
        <strain evidence="2 3">DHC34</strain>
    </source>
</reference>
<keyword evidence="3" id="KW-1185">Reference proteome</keyword>
<protein>
    <submittedName>
        <fullName evidence="2">Chromosome partitioning protein ParB</fullName>
    </submittedName>
</protein>
<dbReference type="Gene3D" id="1.10.8.10">
    <property type="entry name" value="DNA helicase RuvA subunit, C-terminal domain"/>
    <property type="match status" value="1"/>
</dbReference>
<proteinExistence type="predicted"/>
<evidence type="ECO:0000256" key="1">
    <source>
        <dbReference type="SAM" id="MobiDB-lite"/>
    </source>
</evidence>
<evidence type="ECO:0000313" key="3">
    <source>
        <dbReference type="Proteomes" id="UP000270342"/>
    </source>
</evidence>
<dbReference type="PIRSF" id="PIRSF029669">
    <property type="entry name" value="UCP029669"/>
    <property type="match status" value="1"/>
</dbReference>
<dbReference type="InterPro" id="IPR036086">
    <property type="entry name" value="ParB/Sulfiredoxin_sf"/>
</dbReference>
<feature type="region of interest" description="Disordered" evidence="1">
    <location>
        <begin position="208"/>
        <end position="237"/>
    </location>
</feature>
<dbReference type="Proteomes" id="UP000270342">
    <property type="component" value="Unassembled WGS sequence"/>
</dbReference>
<sequence>MLLPNTDLHLKPVKLDELRPTQMTVGYREVAKKHEHWQTLGAKARDSSVASHWFPAILGPKARYYIVDHHHLGLAWLECAVETVNVTVLKDLSWLDPTIFWRMMEHNQWVHPFDAQGNRRDYEALPERLTDLVDDPFRSLAGELRVAGGYAKDATPFSEFLWADYLRQKMTAKQIKRDFDAALKDALDHAHAQEARYLPGWCGTIEPSPVAPESKAASKSESKSDSKPKKIKSKKSE</sequence>
<dbReference type="Pfam" id="PF08857">
    <property type="entry name" value="ParBc_2"/>
    <property type="match status" value="1"/>
</dbReference>